<evidence type="ECO:0000256" key="1">
    <source>
        <dbReference type="ARBA" id="ARBA00001342"/>
    </source>
</evidence>
<dbReference type="InterPro" id="IPR036704">
    <property type="entry name" value="RraA/RraA-like_sf"/>
</dbReference>
<evidence type="ECO:0000256" key="2">
    <source>
        <dbReference type="ARBA" id="ARBA00001968"/>
    </source>
</evidence>
<protein>
    <recommendedName>
        <fullName evidence="7">Putative 4-hydroxy-4-methyl-2-oxoglutarate aldolase</fullName>
        <ecNumber evidence="6">4.1.1.112</ecNumber>
        <ecNumber evidence="5">4.1.3.17</ecNumber>
    </recommendedName>
    <alternativeName>
        <fullName evidence="11">Oxaloacetate decarboxylase</fullName>
    </alternativeName>
    <alternativeName>
        <fullName evidence="9">Regulator of ribonuclease activity homolog</fullName>
    </alternativeName>
    <alternativeName>
        <fullName evidence="10">RraA-like protein</fullName>
    </alternativeName>
</protein>
<dbReference type="Gene3D" id="3.50.30.40">
    <property type="entry name" value="Ribonuclease E inhibitor RraA/RraA-like"/>
    <property type="match status" value="1"/>
</dbReference>
<evidence type="ECO:0000256" key="5">
    <source>
        <dbReference type="ARBA" id="ARBA00012213"/>
    </source>
</evidence>
<comment type="subunit">
    <text evidence="4">Homotrimer.</text>
</comment>
<dbReference type="EC" id="4.1.1.112" evidence="6"/>
<dbReference type="PANTHER" id="PTHR33254:SF4">
    <property type="entry name" value="4-HYDROXY-4-METHYL-2-OXOGLUTARATE ALDOLASE 3-RELATED"/>
    <property type="match status" value="1"/>
</dbReference>
<evidence type="ECO:0000256" key="10">
    <source>
        <dbReference type="ARBA" id="ARBA00030169"/>
    </source>
</evidence>
<dbReference type="CDD" id="cd16841">
    <property type="entry name" value="RraA_family"/>
    <property type="match status" value="1"/>
</dbReference>
<evidence type="ECO:0000256" key="3">
    <source>
        <dbReference type="ARBA" id="ARBA00008621"/>
    </source>
</evidence>
<evidence type="ECO:0000256" key="6">
    <source>
        <dbReference type="ARBA" id="ARBA00012947"/>
    </source>
</evidence>
<gene>
    <name evidence="13" type="ORF">JWS13_36720</name>
</gene>
<dbReference type="Proteomes" id="UP000662986">
    <property type="component" value="Chromosome"/>
</dbReference>
<reference evidence="13 14" key="2">
    <citation type="journal article" date="2022" name="Arch. Microbiol.">
        <title>Rhodococcus pseudokoreensis sp. nov. isolated from the rhizosphere of young M26 apple rootstocks.</title>
        <authorList>
            <person name="Kampfer P."/>
            <person name="Glaeser S.P."/>
            <person name="Blom J."/>
            <person name="Wolf J."/>
            <person name="Benning S."/>
            <person name="Schloter M."/>
            <person name="Neumann-Schaal M."/>
        </authorList>
    </citation>
    <scope>NUCLEOTIDE SEQUENCE [LARGE SCALE GENOMIC DNA]</scope>
    <source>
        <strain evidence="13 14">R79</strain>
    </source>
</reference>
<dbReference type="InterPro" id="IPR005493">
    <property type="entry name" value="RraA/RraA-like"/>
</dbReference>
<name>A0A974WBI8_9NOCA</name>
<evidence type="ECO:0000313" key="13">
    <source>
        <dbReference type="EMBL" id="QSE93753.1"/>
    </source>
</evidence>
<evidence type="ECO:0000256" key="9">
    <source>
        <dbReference type="ARBA" id="ARBA00029596"/>
    </source>
</evidence>
<comment type="function">
    <text evidence="8">Catalyzes the aldol cleavage of 4-hydroxy-4-methyl-2-oxoglutarate (HMG) into 2 molecules of pyruvate. Also contains a secondary oxaloacetate (OAA) decarboxylase activity due to the common pyruvate enolate transition state formed following C-C bond cleavage in the retro-aldol and decarboxylation reactions.</text>
</comment>
<organism evidence="13 14">
    <name type="scientific">Rhodococcus pseudokoreensis</name>
    <dbReference type="NCBI Taxonomy" id="2811421"/>
    <lineage>
        <taxon>Bacteria</taxon>
        <taxon>Bacillati</taxon>
        <taxon>Actinomycetota</taxon>
        <taxon>Actinomycetes</taxon>
        <taxon>Mycobacteriales</taxon>
        <taxon>Nocardiaceae</taxon>
        <taxon>Rhodococcus</taxon>
    </lineage>
</organism>
<comment type="catalytic activity">
    <reaction evidence="12">
        <text>oxaloacetate + H(+) = pyruvate + CO2</text>
        <dbReference type="Rhea" id="RHEA:15641"/>
        <dbReference type="ChEBI" id="CHEBI:15361"/>
        <dbReference type="ChEBI" id="CHEBI:15378"/>
        <dbReference type="ChEBI" id="CHEBI:16452"/>
        <dbReference type="ChEBI" id="CHEBI:16526"/>
        <dbReference type="EC" id="4.1.1.112"/>
    </reaction>
</comment>
<comment type="cofactor">
    <cofactor evidence="2">
        <name>a divalent metal cation</name>
        <dbReference type="ChEBI" id="CHEBI:60240"/>
    </cofactor>
</comment>
<evidence type="ECO:0000256" key="4">
    <source>
        <dbReference type="ARBA" id="ARBA00011233"/>
    </source>
</evidence>
<dbReference type="Pfam" id="PF03737">
    <property type="entry name" value="RraA-like"/>
    <property type="match status" value="1"/>
</dbReference>
<dbReference type="SUPFAM" id="SSF89562">
    <property type="entry name" value="RraA-like"/>
    <property type="match status" value="1"/>
</dbReference>
<evidence type="ECO:0000256" key="8">
    <source>
        <dbReference type="ARBA" id="ARBA00025046"/>
    </source>
</evidence>
<dbReference type="EMBL" id="CP070619">
    <property type="protein sequence ID" value="QSE93753.1"/>
    <property type="molecule type" value="Genomic_DNA"/>
</dbReference>
<accession>A0A974WBI8</accession>
<proteinExistence type="inferred from homology"/>
<evidence type="ECO:0000313" key="14">
    <source>
        <dbReference type="Proteomes" id="UP000662986"/>
    </source>
</evidence>
<comment type="catalytic activity">
    <reaction evidence="1">
        <text>4-hydroxy-4-methyl-2-oxoglutarate = 2 pyruvate</text>
        <dbReference type="Rhea" id="RHEA:22748"/>
        <dbReference type="ChEBI" id="CHEBI:15361"/>
        <dbReference type="ChEBI" id="CHEBI:58276"/>
        <dbReference type="EC" id="4.1.3.17"/>
    </reaction>
</comment>
<evidence type="ECO:0000256" key="12">
    <source>
        <dbReference type="ARBA" id="ARBA00047973"/>
    </source>
</evidence>
<dbReference type="PANTHER" id="PTHR33254">
    <property type="entry name" value="4-HYDROXY-4-METHYL-2-OXOGLUTARATE ALDOLASE 3-RELATED"/>
    <property type="match status" value="1"/>
</dbReference>
<comment type="similarity">
    <text evidence="3">Belongs to the class II aldolase/RraA-like family.</text>
</comment>
<evidence type="ECO:0000256" key="7">
    <source>
        <dbReference type="ARBA" id="ARBA00016549"/>
    </source>
</evidence>
<evidence type="ECO:0000256" key="11">
    <source>
        <dbReference type="ARBA" id="ARBA00032305"/>
    </source>
</evidence>
<keyword evidence="14" id="KW-1185">Reference proteome</keyword>
<sequence length="205" mass="21267">MNESDCGLLEKWRNVTAATVSDCLGRWHAMDAAVERRCGERMVGHAFPVRVMPGDNLTIHEAISSVPAGSVLVIDAGGYANRAVWGELLSAAAMARGAVGVVVDGAVRDVSAQRELGFGCWSRAVSPAGPHKSGGGAWGEPISCGGTTVSPGDLVIADEDGVVVVPAAKSDETYHAPVDRMEAETDWKAQLLAGRTSASLLGISK</sequence>
<reference evidence="13 14" key="1">
    <citation type="journal article" date="2021" name="Microbiol. Resour. Announc.">
        <title>Complete Genome Sequences of Two Rhodococcus sp. Strains with Large and Linear Chromosomes, Isolated from Apple Rhizosphere.</title>
        <authorList>
            <person name="Benning S."/>
            <person name="Brugnone N."/>
            <person name="Siani R."/>
            <person name="Kublik S."/>
            <person name="Schloter M."/>
            <person name="Rad V."/>
        </authorList>
    </citation>
    <scope>NUCLEOTIDE SEQUENCE [LARGE SCALE GENOMIC DNA]</scope>
    <source>
        <strain evidence="13 14">R79</strain>
    </source>
</reference>
<dbReference type="RefSeq" id="WP_206010237.1">
    <property type="nucleotide sequence ID" value="NZ_CP070619.1"/>
</dbReference>
<dbReference type="EC" id="4.1.3.17" evidence="5"/>